<dbReference type="Proteomes" id="UP001383192">
    <property type="component" value="Unassembled WGS sequence"/>
</dbReference>
<evidence type="ECO:0000256" key="4">
    <source>
        <dbReference type="ARBA" id="ARBA00023242"/>
    </source>
</evidence>
<dbReference type="GO" id="GO:0030686">
    <property type="term" value="C:90S preribosome"/>
    <property type="evidence" value="ECO:0007669"/>
    <property type="project" value="InterPro"/>
</dbReference>
<comment type="similarity">
    <text evidence="2">Belongs to the SLX9 family.</text>
</comment>
<dbReference type="GO" id="GO:0000462">
    <property type="term" value="P:maturation of SSU-rRNA from tricistronic rRNA transcript (SSU-rRNA, 5.8S rRNA, LSU-rRNA)"/>
    <property type="evidence" value="ECO:0007669"/>
    <property type="project" value="InterPro"/>
</dbReference>
<evidence type="ECO:0000256" key="2">
    <source>
        <dbReference type="ARBA" id="ARBA00011022"/>
    </source>
</evidence>
<keyword evidence="7" id="KW-1185">Reference proteome</keyword>
<dbReference type="GO" id="GO:0005730">
    <property type="term" value="C:nucleolus"/>
    <property type="evidence" value="ECO:0007669"/>
    <property type="project" value="UniProtKB-SubCell"/>
</dbReference>
<evidence type="ECO:0000313" key="6">
    <source>
        <dbReference type="EMBL" id="KAK7058865.1"/>
    </source>
</evidence>
<proteinExistence type="inferred from homology"/>
<feature type="region of interest" description="Disordered" evidence="5">
    <location>
        <begin position="104"/>
        <end position="153"/>
    </location>
</feature>
<evidence type="ECO:0000256" key="3">
    <source>
        <dbReference type="ARBA" id="ARBA00021321"/>
    </source>
</evidence>
<protein>
    <recommendedName>
        <fullName evidence="3">Ribosome biogenesis protein SLX9</fullName>
    </recommendedName>
</protein>
<keyword evidence="4" id="KW-0539">Nucleus</keyword>
<accession>A0AAW0E6J9</accession>
<sequence>MPKDRQTRKLHNPSVKLTKRQFAVSEGSNKVEHVEIGSSTGVSATELLAQPANSSGNLKKVGKQQLKREALLSRLELTQSPYSKSHQRRMKRKAREQIANGLNEMQDAIASLEDTEESPKEEVKDNPEKVTSKPKTKSGQIGEGKGVTLSTQQRKRILQAERLRHPLILQNSQFSANPFETIRTHAQNTLVKHTPPTT</sequence>
<feature type="compositionally biased region" description="Basic and acidic residues" evidence="5">
    <location>
        <begin position="117"/>
        <end position="131"/>
    </location>
</feature>
<name>A0AAW0E6J9_9AGAR</name>
<dbReference type="AlphaFoldDB" id="A0AAW0E6J9"/>
<comment type="caution">
    <text evidence="6">The sequence shown here is derived from an EMBL/GenBank/DDBJ whole genome shotgun (WGS) entry which is preliminary data.</text>
</comment>
<organism evidence="6 7">
    <name type="scientific">Paramarasmius palmivorus</name>
    <dbReference type="NCBI Taxonomy" id="297713"/>
    <lineage>
        <taxon>Eukaryota</taxon>
        <taxon>Fungi</taxon>
        <taxon>Dikarya</taxon>
        <taxon>Basidiomycota</taxon>
        <taxon>Agaricomycotina</taxon>
        <taxon>Agaricomycetes</taxon>
        <taxon>Agaricomycetidae</taxon>
        <taxon>Agaricales</taxon>
        <taxon>Marasmiineae</taxon>
        <taxon>Marasmiaceae</taxon>
        <taxon>Paramarasmius</taxon>
    </lineage>
</organism>
<dbReference type="InterPro" id="IPR028160">
    <property type="entry name" value="Slx9-like"/>
</dbReference>
<evidence type="ECO:0000256" key="5">
    <source>
        <dbReference type="SAM" id="MobiDB-lite"/>
    </source>
</evidence>
<dbReference type="GO" id="GO:0030688">
    <property type="term" value="C:preribosome, small subunit precursor"/>
    <property type="evidence" value="ECO:0007669"/>
    <property type="project" value="InterPro"/>
</dbReference>
<dbReference type="Pfam" id="PF15341">
    <property type="entry name" value="SLX9"/>
    <property type="match status" value="1"/>
</dbReference>
<reference evidence="6 7" key="1">
    <citation type="submission" date="2024-01" db="EMBL/GenBank/DDBJ databases">
        <title>A draft genome for a cacao thread blight-causing isolate of Paramarasmius palmivorus.</title>
        <authorList>
            <person name="Baruah I.K."/>
            <person name="Bukari Y."/>
            <person name="Amoako-Attah I."/>
            <person name="Meinhardt L.W."/>
            <person name="Bailey B.A."/>
            <person name="Cohen S.P."/>
        </authorList>
    </citation>
    <scope>NUCLEOTIDE SEQUENCE [LARGE SCALE GENOMIC DNA]</scope>
    <source>
        <strain evidence="6 7">GH-12</strain>
    </source>
</reference>
<dbReference type="EMBL" id="JAYKXP010000004">
    <property type="protein sequence ID" value="KAK7058865.1"/>
    <property type="molecule type" value="Genomic_DNA"/>
</dbReference>
<evidence type="ECO:0000256" key="1">
    <source>
        <dbReference type="ARBA" id="ARBA00004604"/>
    </source>
</evidence>
<gene>
    <name evidence="6" type="ORF">VNI00_001489</name>
</gene>
<comment type="subcellular location">
    <subcellularLocation>
        <location evidence="1">Nucleus</location>
        <location evidence="1">Nucleolus</location>
    </subcellularLocation>
</comment>
<evidence type="ECO:0000313" key="7">
    <source>
        <dbReference type="Proteomes" id="UP001383192"/>
    </source>
</evidence>